<organism evidence="1 2">
    <name type="scientific">Selenomonas dianae</name>
    <dbReference type="NCBI Taxonomy" id="135079"/>
    <lineage>
        <taxon>Bacteria</taxon>
        <taxon>Bacillati</taxon>
        <taxon>Bacillota</taxon>
        <taxon>Negativicutes</taxon>
        <taxon>Selenomonadales</taxon>
        <taxon>Selenomonadaceae</taxon>
        <taxon>Selenomonas</taxon>
    </lineage>
</organism>
<name>A0ABN0T4U5_9FIRM</name>
<evidence type="ECO:0000313" key="2">
    <source>
        <dbReference type="Proteomes" id="UP001500399"/>
    </source>
</evidence>
<dbReference type="EMBL" id="BAAACR010000009">
    <property type="protein sequence ID" value="GAA0212486.1"/>
    <property type="molecule type" value="Genomic_DNA"/>
</dbReference>
<dbReference type="RefSeq" id="WP_304988466.1">
    <property type="nucleotide sequence ID" value="NZ_BAAACR010000009.1"/>
</dbReference>
<dbReference type="Gene3D" id="3.40.50.720">
    <property type="entry name" value="NAD(P)-binding Rossmann-like Domain"/>
    <property type="match status" value="1"/>
</dbReference>
<comment type="caution">
    <text evidence="1">The sequence shown here is derived from an EMBL/GenBank/DDBJ whole genome shotgun (WGS) entry which is preliminary data.</text>
</comment>
<evidence type="ECO:0000313" key="1">
    <source>
        <dbReference type="EMBL" id="GAA0212486.1"/>
    </source>
</evidence>
<keyword evidence="2" id="KW-1185">Reference proteome</keyword>
<proteinExistence type="predicted"/>
<reference evidence="1 2" key="1">
    <citation type="journal article" date="2019" name="Int. J. Syst. Evol. Microbiol.">
        <title>The Global Catalogue of Microorganisms (GCM) 10K type strain sequencing project: providing services to taxonomists for standard genome sequencing and annotation.</title>
        <authorList>
            <consortium name="The Broad Institute Genomics Platform"/>
            <consortium name="The Broad Institute Genome Sequencing Center for Infectious Disease"/>
            <person name="Wu L."/>
            <person name="Ma J."/>
        </authorList>
    </citation>
    <scope>NUCLEOTIDE SEQUENCE [LARGE SCALE GENOMIC DNA]</scope>
    <source>
        <strain evidence="1 2">JCM 8542</strain>
    </source>
</reference>
<protein>
    <submittedName>
        <fullName evidence="1">Uncharacterized protein</fullName>
    </submittedName>
</protein>
<gene>
    <name evidence="1" type="ORF">GCM10008919_14720</name>
</gene>
<dbReference type="SUPFAM" id="SSF50129">
    <property type="entry name" value="GroES-like"/>
    <property type="match status" value="1"/>
</dbReference>
<dbReference type="SUPFAM" id="SSF51735">
    <property type="entry name" value="NAD(P)-binding Rossmann-fold domains"/>
    <property type="match status" value="1"/>
</dbReference>
<dbReference type="InterPro" id="IPR036291">
    <property type="entry name" value="NAD(P)-bd_dom_sf"/>
</dbReference>
<dbReference type="Proteomes" id="UP001500399">
    <property type="component" value="Unassembled WGS sequence"/>
</dbReference>
<accession>A0ABN0T4U5</accession>
<dbReference type="InterPro" id="IPR011032">
    <property type="entry name" value="GroES-like_sf"/>
</dbReference>
<sequence>MKAVVVYEPGGPEALVYTDVPRPMVKDGWSLVRVRGGASGVGIAFLRLLRAQFPQMRIVGTTRRAEMGEQLHVAGYSDVVTETNGTLDTEEQYDRILDLVGPAAIKDSMQHLRCGGVLCSTGQLGGKWFLEEFDPIVDLAEDAYLRKH</sequence>